<evidence type="ECO:0000313" key="1">
    <source>
        <dbReference type="EMBL" id="MBB3925030.1"/>
    </source>
</evidence>
<name>A0A7W6BJW8_9SPHN</name>
<dbReference type="AlphaFoldDB" id="A0A7W6BJW8"/>
<keyword evidence="2" id="KW-1185">Reference proteome</keyword>
<gene>
    <name evidence="1" type="ORF">GGR43_000731</name>
</gene>
<evidence type="ECO:0000313" key="2">
    <source>
        <dbReference type="Proteomes" id="UP000571950"/>
    </source>
</evidence>
<comment type="caution">
    <text evidence="1">The sequence shown here is derived from an EMBL/GenBank/DDBJ whole genome shotgun (WGS) entry which is preliminary data.</text>
</comment>
<dbReference type="EMBL" id="JACIDT010000002">
    <property type="protein sequence ID" value="MBB3925030.1"/>
    <property type="molecule type" value="Genomic_DNA"/>
</dbReference>
<proteinExistence type="predicted"/>
<sequence length="88" mass="9154">MAQSFPDFALSEEWSDIAATAGYEAVAGQQVTVQYKGSYQAYVYFGGASAPGAGDGGMLHAGASVTGTADHIWVRGLMDGAVYIQIED</sequence>
<reference evidence="1 2" key="1">
    <citation type="submission" date="2020-08" db="EMBL/GenBank/DDBJ databases">
        <title>Genomic Encyclopedia of Type Strains, Phase IV (KMG-IV): sequencing the most valuable type-strain genomes for metagenomic binning, comparative biology and taxonomic classification.</title>
        <authorList>
            <person name="Goeker M."/>
        </authorList>
    </citation>
    <scope>NUCLEOTIDE SEQUENCE [LARGE SCALE GENOMIC DNA]</scope>
    <source>
        <strain evidence="1 2">DSM 26189</strain>
    </source>
</reference>
<dbReference type="RefSeq" id="WP_188070591.1">
    <property type="nucleotide sequence ID" value="NZ_JACIDT010000002.1"/>
</dbReference>
<accession>A0A7W6BJW8</accession>
<protein>
    <submittedName>
        <fullName evidence="1">Uncharacterized protein</fullName>
    </submittedName>
</protein>
<dbReference type="Proteomes" id="UP000571950">
    <property type="component" value="Unassembled WGS sequence"/>
</dbReference>
<organism evidence="1 2">
    <name type="scientific">Sphingobium jiangsuense</name>
    <dbReference type="NCBI Taxonomy" id="870476"/>
    <lineage>
        <taxon>Bacteria</taxon>
        <taxon>Pseudomonadati</taxon>
        <taxon>Pseudomonadota</taxon>
        <taxon>Alphaproteobacteria</taxon>
        <taxon>Sphingomonadales</taxon>
        <taxon>Sphingomonadaceae</taxon>
        <taxon>Sphingobium</taxon>
    </lineage>
</organism>